<evidence type="ECO:0000313" key="1">
    <source>
        <dbReference type="EMBL" id="URE34154.1"/>
    </source>
</evidence>
<dbReference type="Proteomes" id="UP001055439">
    <property type="component" value="Chromosome 8"/>
</dbReference>
<evidence type="ECO:0000313" key="2">
    <source>
        <dbReference type="Proteomes" id="UP001055439"/>
    </source>
</evidence>
<protein>
    <submittedName>
        <fullName evidence="1">Uncharacterized protein</fullName>
    </submittedName>
</protein>
<sequence length="86" mass="9347">MTTAQGNRSLNSSPIERSSYEIETRKNFISIMKGAHAENHVEVLSCAVVVTTCRVLVLRSRSPFANLQGIHEPTGFVVASVNSSDV</sequence>
<proteinExistence type="predicted"/>
<organism evidence="1 2">
    <name type="scientific">Musa troglodytarum</name>
    <name type="common">fe'i banana</name>
    <dbReference type="NCBI Taxonomy" id="320322"/>
    <lineage>
        <taxon>Eukaryota</taxon>
        <taxon>Viridiplantae</taxon>
        <taxon>Streptophyta</taxon>
        <taxon>Embryophyta</taxon>
        <taxon>Tracheophyta</taxon>
        <taxon>Spermatophyta</taxon>
        <taxon>Magnoliopsida</taxon>
        <taxon>Liliopsida</taxon>
        <taxon>Zingiberales</taxon>
        <taxon>Musaceae</taxon>
        <taxon>Musa</taxon>
    </lineage>
</organism>
<gene>
    <name evidence="1" type="ORF">MUK42_12835</name>
</gene>
<keyword evidence="2" id="KW-1185">Reference proteome</keyword>
<dbReference type="EMBL" id="CP097510">
    <property type="protein sequence ID" value="URE34154.1"/>
    <property type="molecule type" value="Genomic_DNA"/>
</dbReference>
<name>A0A9E7HGP4_9LILI</name>
<reference evidence="1" key="1">
    <citation type="submission" date="2022-05" db="EMBL/GenBank/DDBJ databases">
        <title>The Musa troglodytarum L. genome provides insights into the mechanism of non-climacteric behaviour and enrichment of carotenoids.</title>
        <authorList>
            <person name="Wang J."/>
        </authorList>
    </citation>
    <scope>NUCLEOTIDE SEQUENCE</scope>
    <source>
        <tissue evidence="1">Leaf</tissue>
    </source>
</reference>
<dbReference type="AlphaFoldDB" id="A0A9E7HGP4"/>
<accession>A0A9E7HGP4</accession>